<evidence type="ECO:0000256" key="4">
    <source>
        <dbReference type="ARBA" id="ARBA00022452"/>
    </source>
</evidence>
<accession>A0A6L6QAM4</accession>
<evidence type="ECO:0000313" key="16">
    <source>
        <dbReference type="Proteomes" id="UP000472320"/>
    </source>
</evidence>
<dbReference type="InterPro" id="IPR012910">
    <property type="entry name" value="Plug_dom"/>
</dbReference>
<evidence type="ECO:0000259" key="13">
    <source>
        <dbReference type="Pfam" id="PF00593"/>
    </source>
</evidence>
<dbReference type="PANTHER" id="PTHR47234:SF2">
    <property type="entry name" value="TONB-DEPENDENT RECEPTOR"/>
    <property type="match status" value="1"/>
</dbReference>
<evidence type="ECO:0000256" key="5">
    <source>
        <dbReference type="ARBA" id="ARBA00022692"/>
    </source>
</evidence>
<dbReference type="PANTHER" id="PTHR47234">
    <property type="match status" value="1"/>
</dbReference>
<evidence type="ECO:0000313" key="15">
    <source>
        <dbReference type="EMBL" id="MTW09139.1"/>
    </source>
</evidence>
<feature type="signal peptide" evidence="12">
    <location>
        <begin position="1"/>
        <end position="31"/>
    </location>
</feature>
<evidence type="ECO:0000256" key="11">
    <source>
        <dbReference type="RuleBase" id="RU003357"/>
    </source>
</evidence>
<protein>
    <submittedName>
        <fullName evidence="15">TonB-dependent receptor plug domain-containing protein</fullName>
    </submittedName>
</protein>
<sequence length="970" mass="105195">MNQVPGPQTKRAVLATAVATAVLQMANQAAAQTAAPPAEEQMASVVVTGSLIRRVANEGATPLVTIKSSELQARGNTELKDLVLEMPQSLSLGTNSGAAGPMINLRGLGPMRTLTLLNGRRLANEPLQDQYVSVNVIPRMALDRVETLNGGAASIYGADAIGGVQNFWTKRGFEGADVKFEYAPTQKGGADTKSWGMILGAGNLSRDGWNAYMAFDYQTKDALFQSDRPDQHDPAILRTLGLGITPDARNPSPSANFGFARNANSNYNPTFATGCLSPYSTPTLGNNSTAATPVYAPGCARNPLYWNAVTDGSEITNISGRASLNLPGGHKLDLDILHSEFTVKKYRGMQVPGSSNPFTTYSLPSTSKYYPGNGITPLVQVVGSNTGSNSPAMFIDPAKTPGTVSDLKMNNRTIYFQWGPAELGPAYRNDEQTNDRIVLTAEGEVLGWDYRAGVNIGESRRDTRAGGGYILYTKAQEGFNNGTLNPFGLQDAAGLAYLNSIQANDYTYRLNKAFNRSVDVTLTKGVWDLKGGPLTLALAGEVRRDGAQTFNAPLDYVLKKADGSYNIDAAGNVVQTDLVGETPQGVAKNLHRTIASLLMEADAPITESFLLNGAVRADRYNDLRQTTVNPKLAARWQPFKQLVLRGNVNTGFRAPSIIDIQNPTPEVRNQVMDDPVLCPSSQPLVPGTGTPKQGYTYDQVCNVATNYWTKSPNNDFLKPEKSRGFSFGFALEPMKDLSITVDYWGLKLKDVLGAVTIAEIQQNPAKYSVNFVRNADGTIDHIVASQANRGQTRVRGLDLSASYRFPKTSFGTFDAKLDGTYMDKYEFQSEKDGPWLSNVGIITNDGRYGGAGPNSGLAGMPQINPRWKHTASVTWTYDKWATTLSQRYNSGVTDITPRAGSTLTEVEAYKQYNVNVNYTGIKNMTISFGVNNLTQEWPPLTSNSTYSGGYVTSLADMLGRVYRFSVEYKF</sequence>
<keyword evidence="16" id="KW-1185">Reference proteome</keyword>
<evidence type="ECO:0000256" key="3">
    <source>
        <dbReference type="ARBA" id="ARBA00022448"/>
    </source>
</evidence>
<evidence type="ECO:0000256" key="1">
    <source>
        <dbReference type="ARBA" id="ARBA00004571"/>
    </source>
</evidence>
<keyword evidence="3 10" id="KW-0813">Transport</keyword>
<dbReference type="EMBL" id="WNKX01000001">
    <property type="protein sequence ID" value="MTW09139.1"/>
    <property type="molecule type" value="Genomic_DNA"/>
</dbReference>
<reference evidence="15 16" key="1">
    <citation type="submission" date="2019-11" db="EMBL/GenBank/DDBJ databases">
        <title>Type strains purchased from KCTC, JCM and DSMZ.</title>
        <authorList>
            <person name="Lu H."/>
        </authorList>
    </citation>
    <scope>NUCLEOTIDE SEQUENCE [LARGE SCALE GENOMIC DNA]</scope>
    <source>
        <strain evidence="15 16">JCM 31587</strain>
    </source>
</reference>
<dbReference type="PROSITE" id="PS52016">
    <property type="entry name" value="TONB_DEPENDENT_REC_3"/>
    <property type="match status" value="1"/>
</dbReference>
<feature type="domain" description="TonB-dependent receptor plug" evidence="14">
    <location>
        <begin position="62"/>
        <end position="164"/>
    </location>
</feature>
<dbReference type="InterPro" id="IPR000531">
    <property type="entry name" value="Beta-barrel_TonB"/>
</dbReference>
<dbReference type="InterPro" id="IPR037066">
    <property type="entry name" value="Plug_dom_sf"/>
</dbReference>
<evidence type="ECO:0000256" key="7">
    <source>
        <dbReference type="ARBA" id="ARBA00023136"/>
    </source>
</evidence>
<dbReference type="Gene3D" id="2.40.170.20">
    <property type="entry name" value="TonB-dependent receptor, beta-barrel domain"/>
    <property type="match status" value="1"/>
</dbReference>
<dbReference type="InterPro" id="IPR036942">
    <property type="entry name" value="Beta-barrel_TonB_sf"/>
</dbReference>
<evidence type="ECO:0000256" key="6">
    <source>
        <dbReference type="ARBA" id="ARBA00023077"/>
    </source>
</evidence>
<gene>
    <name evidence="15" type="ORF">GM658_00860</name>
</gene>
<proteinExistence type="inferred from homology"/>
<evidence type="ECO:0000259" key="14">
    <source>
        <dbReference type="Pfam" id="PF07715"/>
    </source>
</evidence>
<keyword evidence="6 11" id="KW-0798">TonB box</keyword>
<dbReference type="Pfam" id="PF00593">
    <property type="entry name" value="TonB_dep_Rec_b-barrel"/>
    <property type="match status" value="1"/>
</dbReference>
<evidence type="ECO:0000256" key="9">
    <source>
        <dbReference type="ARBA" id="ARBA00023237"/>
    </source>
</evidence>
<keyword evidence="8 15" id="KW-0675">Receptor</keyword>
<dbReference type="SUPFAM" id="SSF56935">
    <property type="entry name" value="Porins"/>
    <property type="match status" value="1"/>
</dbReference>
<dbReference type="Gene3D" id="2.170.130.10">
    <property type="entry name" value="TonB-dependent receptor, plug domain"/>
    <property type="match status" value="1"/>
</dbReference>
<dbReference type="OrthoDB" id="8530571at2"/>
<name>A0A6L6QAM4_9BURK</name>
<keyword evidence="4 10" id="KW-1134">Transmembrane beta strand</keyword>
<feature type="chain" id="PRO_5027020564" evidence="12">
    <location>
        <begin position="32"/>
        <end position="970"/>
    </location>
</feature>
<organism evidence="15 16">
    <name type="scientific">Massilia eburnea</name>
    <dbReference type="NCBI Taxonomy" id="1776165"/>
    <lineage>
        <taxon>Bacteria</taxon>
        <taxon>Pseudomonadati</taxon>
        <taxon>Pseudomonadota</taxon>
        <taxon>Betaproteobacteria</taxon>
        <taxon>Burkholderiales</taxon>
        <taxon>Oxalobacteraceae</taxon>
        <taxon>Telluria group</taxon>
        <taxon>Massilia</taxon>
    </lineage>
</organism>
<keyword evidence="9 10" id="KW-0998">Cell outer membrane</keyword>
<keyword evidence="5 10" id="KW-0812">Transmembrane</keyword>
<keyword evidence="7 10" id="KW-0472">Membrane</keyword>
<comment type="similarity">
    <text evidence="2 10 11">Belongs to the TonB-dependent receptor family.</text>
</comment>
<evidence type="ECO:0000256" key="12">
    <source>
        <dbReference type="SAM" id="SignalP"/>
    </source>
</evidence>
<evidence type="ECO:0000256" key="8">
    <source>
        <dbReference type="ARBA" id="ARBA00023170"/>
    </source>
</evidence>
<evidence type="ECO:0000256" key="10">
    <source>
        <dbReference type="PROSITE-ProRule" id="PRU01360"/>
    </source>
</evidence>
<comment type="subcellular location">
    <subcellularLocation>
        <location evidence="1 10">Cell outer membrane</location>
        <topology evidence="1 10">Multi-pass membrane protein</topology>
    </subcellularLocation>
</comment>
<comment type="caution">
    <text evidence="15">The sequence shown here is derived from an EMBL/GenBank/DDBJ whole genome shotgun (WGS) entry which is preliminary data.</text>
</comment>
<dbReference type="Pfam" id="PF07715">
    <property type="entry name" value="Plug"/>
    <property type="match status" value="1"/>
</dbReference>
<dbReference type="Proteomes" id="UP000472320">
    <property type="component" value="Unassembled WGS sequence"/>
</dbReference>
<dbReference type="RefSeq" id="WP_155452124.1">
    <property type="nucleotide sequence ID" value="NZ_WNKX01000001.1"/>
</dbReference>
<dbReference type="GO" id="GO:0009279">
    <property type="term" value="C:cell outer membrane"/>
    <property type="evidence" value="ECO:0007669"/>
    <property type="project" value="UniProtKB-SubCell"/>
</dbReference>
<evidence type="ECO:0000256" key="2">
    <source>
        <dbReference type="ARBA" id="ARBA00009810"/>
    </source>
</evidence>
<dbReference type="AlphaFoldDB" id="A0A6L6QAM4"/>
<keyword evidence="12" id="KW-0732">Signal</keyword>
<feature type="domain" description="TonB-dependent receptor-like beta-barrel" evidence="13">
    <location>
        <begin position="412"/>
        <end position="933"/>
    </location>
</feature>
<dbReference type="InterPro" id="IPR039426">
    <property type="entry name" value="TonB-dep_rcpt-like"/>
</dbReference>